<evidence type="ECO:0000313" key="3">
    <source>
        <dbReference type="EMBL" id="AUX37745.1"/>
    </source>
</evidence>
<dbReference type="GO" id="GO:0000731">
    <property type="term" value="P:DNA synthesis involved in DNA repair"/>
    <property type="evidence" value="ECO:0007669"/>
    <property type="project" value="TreeGrafter"/>
</dbReference>
<dbReference type="Pfam" id="PF02463">
    <property type="entry name" value="SMC_N"/>
    <property type="match status" value="1"/>
</dbReference>
<dbReference type="GO" id="GO:0006302">
    <property type="term" value="P:double-strand break repair"/>
    <property type="evidence" value="ECO:0007669"/>
    <property type="project" value="TreeGrafter"/>
</dbReference>
<dbReference type="PIRSF" id="PIRSF029347">
    <property type="entry name" value="RecF"/>
    <property type="match status" value="1"/>
</dbReference>
<dbReference type="InterPro" id="IPR027417">
    <property type="entry name" value="P-loop_NTPase"/>
</dbReference>
<dbReference type="InterPro" id="IPR003395">
    <property type="entry name" value="RecF/RecN/SMC_N"/>
</dbReference>
<dbReference type="SUPFAM" id="SSF52540">
    <property type="entry name" value="P-loop containing nucleoside triphosphate hydrolases"/>
    <property type="match status" value="1"/>
</dbReference>
<name>A0A4P2R410_SORCE</name>
<organism evidence="3 4">
    <name type="scientific">Sorangium cellulosum</name>
    <name type="common">Polyangium cellulosum</name>
    <dbReference type="NCBI Taxonomy" id="56"/>
    <lineage>
        <taxon>Bacteria</taxon>
        <taxon>Pseudomonadati</taxon>
        <taxon>Myxococcota</taxon>
        <taxon>Polyangia</taxon>
        <taxon>Polyangiales</taxon>
        <taxon>Polyangiaceae</taxon>
        <taxon>Sorangium</taxon>
    </lineage>
</organism>
<feature type="domain" description="RecF/RecN/SMC N-terminal" evidence="1">
    <location>
        <begin position="1"/>
        <end position="46"/>
    </location>
</feature>
<accession>A0A4P2R410</accession>
<dbReference type="Proteomes" id="UP000295497">
    <property type="component" value="Chromosome"/>
</dbReference>
<dbReference type="Pfam" id="PF13304">
    <property type="entry name" value="AAA_21"/>
    <property type="match status" value="1"/>
</dbReference>
<dbReference type="InterPro" id="IPR014555">
    <property type="entry name" value="RecF-like"/>
</dbReference>
<protein>
    <submittedName>
        <fullName evidence="3">Uncharacterized protein</fullName>
    </submittedName>
</protein>
<dbReference type="Gene3D" id="3.40.50.300">
    <property type="entry name" value="P-loop containing nucleotide triphosphate hydrolases"/>
    <property type="match status" value="2"/>
</dbReference>
<evidence type="ECO:0000259" key="1">
    <source>
        <dbReference type="Pfam" id="PF02463"/>
    </source>
</evidence>
<feature type="domain" description="ATPase AAA-type core" evidence="2">
    <location>
        <begin position="246"/>
        <end position="319"/>
    </location>
</feature>
<dbReference type="AlphaFoldDB" id="A0A4P2R410"/>
<dbReference type="GO" id="GO:0005524">
    <property type="term" value="F:ATP binding"/>
    <property type="evidence" value="ECO:0007669"/>
    <property type="project" value="InterPro"/>
</dbReference>
<dbReference type="InterPro" id="IPR003959">
    <property type="entry name" value="ATPase_AAA_core"/>
</dbReference>
<dbReference type="PANTHER" id="PTHR32182">
    <property type="entry name" value="DNA REPLICATION AND REPAIR PROTEIN RECF"/>
    <property type="match status" value="1"/>
</dbReference>
<sequence length="375" mass="41112">MITHLTVSNYRSLGENVRIEFGKLTVLVGPNGSGKSNVMDALRFVADAMHMGLSGAITMRHGIGAVRRWSGGHPFNVVLRVGLTLPSGRAEYGFELTGSSAEEYEVKSEDADVIRGNGRFRFRVSGGKWQDGPEGLRPPLDKKNLALQLIGGDERFEELVHALQNIAVYAIFPDTLRAPQKYSPTKPMSRHGDNWVSVLKDQPAATWKPDLIAALNKLTGDTLDIKVAQAASYLVVQFQHVSPNKKPKWFDATQESDGTLRVAGIITALLQEPSVPVIGVEEPELTVHPGAIPLLYDHLKQATKRSQVIVTTHSPELLDLVEPDEVRVVMRAEGETVVAPMRASQREVVKSGLMTLGEVMRMEGLQQELPFTAAE</sequence>
<evidence type="ECO:0000259" key="2">
    <source>
        <dbReference type="Pfam" id="PF13304"/>
    </source>
</evidence>
<reference evidence="3 4" key="1">
    <citation type="submission" date="2015-09" db="EMBL/GenBank/DDBJ databases">
        <title>Sorangium comparison.</title>
        <authorList>
            <person name="Zaburannyi N."/>
            <person name="Bunk B."/>
            <person name="Overmann J."/>
            <person name="Mueller R."/>
        </authorList>
    </citation>
    <scope>NUCLEOTIDE SEQUENCE [LARGE SCALE GENOMIC DNA]</scope>
    <source>
        <strain evidence="3 4">So ce836</strain>
    </source>
</reference>
<dbReference type="RefSeq" id="WP_129580318.1">
    <property type="nucleotide sequence ID" value="NZ_CP012672.1"/>
</dbReference>
<gene>
    <name evidence="3" type="ORF">SOCE836_099760</name>
</gene>
<dbReference type="GO" id="GO:0016887">
    <property type="term" value="F:ATP hydrolysis activity"/>
    <property type="evidence" value="ECO:0007669"/>
    <property type="project" value="InterPro"/>
</dbReference>
<proteinExistence type="predicted"/>
<evidence type="ECO:0000313" key="4">
    <source>
        <dbReference type="Proteomes" id="UP000295497"/>
    </source>
</evidence>
<dbReference type="PANTHER" id="PTHR32182:SF25">
    <property type="entry name" value="SLR1056 PROTEIN"/>
    <property type="match status" value="1"/>
</dbReference>
<dbReference type="EMBL" id="CP012672">
    <property type="protein sequence ID" value="AUX37745.1"/>
    <property type="molecule type" value="Genomic_DNA"/>
</dbReference>